<sequence length="484" mass="55527">MKYQDILNDIIGEGSPVGIPDEEGAVFSAIDEQVIKFGSLQHDSINWDELINYSTQYLSNICKDYKVLQYLGYALLHKAFKSNLLDFLSLFSEFNKKYLFVAYPKPSKDNTVNRFKEKSINLIFERIENAMAGNSSIEFTYVEYDRSSVLISELISQLTNFVSNAESVLNRLQRFVKERSNSKEKLLTIEKNSNQNLGTIQIGKSATLSVQETITNEPSNFPNIDRVDLTNSRRLKQFYLQVADTTCSIEPASVLGYVSRRFGLWYGITQLPEMNAQGNTMMQSVSADKVSDYTEQITSSPSTDLLERIEKTVTTSPYWIEGSYLSAKCCQALKFNEAAEAIRNVTRQFVDKYPMFNFAKFQNGEPFLNEIVSNWLFAESMVNPSNQISSMGELMNDFEVRYSSDGFMSVLKLIDEQLKSAIDIRSRHYLQFEKIRLFLKEGMQAIALNELSELIDNSKKYVVEEWDSTFFKQLEQFKKQIIKG</sequence>
<dbReference type="RefSeq" id="WP_077425659.1">
    <property type="nucleotide sequence ID" value="NZ_MLHQ01000039.1"/>
</dbReference>
<dbReference type="EMBL" id="MLHQ01000039">
    <property type="protein sequence ID" value="OOF55432.1"/>
    <property type="molecule type" value="Genomic_DNA"/>
</dbReference>
<gene>
    <name evidence="2" type="ORF">BKL49_11545</name>
</gene>
<reference evidence="2 3" key="1">
    <citation type="submission" date="2016-10" db="EMBL/GenBank/DDBJ databases">
        <title>Rodentibacter gen. nov. and new species.</title>
        <authorList>
            <person name="Christensen H."/>
        </authorList>
    </citation>
    <scope>NUCLEOTIDE SEQUENCE [LARGE SCALE GENOMIC DNA]</scope>
    <source>
        <strain evidence="2 3">Ac151</strain>
    </source>
</reference>
<dbReference type="Pfam" id="PF16989">
    <property type="entry name" value="T6SS_VasJ"/>
    <property type="match status" value="1"/>
</dbReference>
<dbReference type="OrthoDB" id="1522895at2"/>
<name>A0A1V3JGM1_9PAST</name>
<dbReference type="Pfam" id="PF06812">
    <property type="entry name" value="ImpA_N"/>
    <property type="match status" value="1"/>
</dbReference>
<comment type="caution">
    <text evidence="2">The sequence shown here is derived from an EMBL/GenBank/DDBJ whole genome shotgun (WGS) entry which is preliminary data.</text>
</comment>
<evidence type="ECO:0000313" key="2">
    <source>
        <dbReference type="EMBL" id="OOF55432.1"/>
    </source>
</evidence>
<keyword evidence="3" id="KW-1185">Reference proteome</keyword>
<dbReference type="PANTHER" id="PTHR37024">
    <property type="entry name" value="TYPE VI SECRETION SYSTEM DUF2094 AND IMPA-RELATED DOMAIN PROTEIN"/>
    <property type="match status" value="1"/>
</dbReference>
<evidence type="ECO:0000259" key="1">
    <source>
        <dbReference type="Pfam" id="PF06812"/>
    </source>
</evidence>
<accession>A0A1V3JGM1</accession>
<dbReference type="AlphaFoldDB" id="A0A1V3JGM1"/>
<proteinExistence type="predicted"/>
<feature type="domain" description="ImpA N-terminal" evidence="1">
    <location>
        <begin position="11"/>
        <end position="115"/>
    </location>
</feature>
<organism evidence="2 3">
    <name type="scientific">Rodentibacter myodis</name>
    <dbReference type="NCBI Taxonomy" id="1907939"/>
    <lineage>
        <taxon>Bacteria</taxon>
        <taxon>Pseudomonadati</taxon>
        <taxon>Pseudomonadota</taxon>
        <taxon>Gammaproteobacteria</taxon>
        <taxon>Pasteurellales</taxon>
        <taxon>Pasteurellaceae</taxon>
        <taxon>Rodentibacter</taxon>
    </lineage>
</organism>
<evidence type="ECO:0000313" key="3">
    <source>
        <dbReference type="Proteomes" id="UP000188602"/>
    </source>
</evidence>
<protein>
    <submittedName>
        <fullName evidence="2">Type VI secretion system ImpA domain-containing protein</fullName>
    </submittedName>
</protein>
<dbReference type="STRING" id="1907939.BKL49_11545"/>
<dbReference type="NCBIfam" id="TIGR03362">
    <property type="entry name" value="VI_chp_7"/>
    <property type="match status" value="1"/>
</dbReference>
<dbReference type="PANTHER" id="PTHR37024:SF3">
    <property type="entry name" value="TYPE VI SECRETION SYSTEM PROTEIN TSSA"/>
    <property type="match status" value="1"/>
</dbReference>
<dbReference type="Proteomes" id="UP000188602">
    <property type="component" value="Unassembled WGS sequence"/>
</dbReference>
<dbReference type="InterPro" id="IPR017739">
    <property type="entry name" value="T6SS-assoc_VCA0119"/>
</dbReference>
<dbReference type="InterPro" id="IPR010657">
    <property type="entry name" value="ImpA_N"/>
</dbReference>